<feature type="transmembrane region" description="Helical" evidence="8">
    <location>
        <begin position="52"/>
        <end position="75"/>
    </location>
</feature>
<organism evidence="10">
    <name type="scientific">hydrothermal vent metagenome</name>
    <dbReference type="NCBI Taxonomy" id="652676"/>
    <lineage>
        <taxon>unclassified sequences</taxon>
        <taxon>metagenomes</taxon>
        <taxon>ecological metagenomes</taxon>
    </lineage>
</organism>
<dbReference type="PANTHER" id="PTHR33908:SF11">
    <property type="entry name" value="MEMBRANE PROTEIN"/>
    <property type="match status" value="1"/>
</dbReference>
<dbReference type="PANTHER" id="PTHR33908">
    <property type="entry name" value="MANNOSYLTRANSFERASE YKCB-RELATED"/>
    <property type="match status" value="1"/>
</dbReference>
<evidence type="ECO:0000256" key="4">
    <source>
        <dbReference type="ARBA" id="ARBA00022679"/>
    </source>
</evidence>
<dbReference type="EMBL" id="UOGJ01000110">
    <property type="protein sequence ID" value="VAX36797.1"/>
    <property type="molecule type" value="Genomic_DNA"/>
</dbReference>
<dbReference type="GO" id="GO:0008610">
    <property type="term" value="P:lipid biosynthetic process"/>
    <property type="evidence" value="ECO:0007669"/>
    <property type="project" value="UniProtKB-ARBA"/>
</dbReference>
<protein>
    <recommendedName>
        <fullName evidence="9">Glycosyltransferase RgtA/B/C/D-like domain-containing protein</fullName>
    </recommendedName>
</protein>
<evidence type="ECO:0000256" key="5">
    <source>
        <dbReference type="ARBA" id="ARBA00022692"/>
    </source>
</evidence>
<accession>A0A3B1E3J2</accession>
<feature type="transmembrane region" description="Helical" evidence="8">
    <location>
        <begin position="7"/>
        <end position="25"/>
    </location>
</feature>
<name>A0A3B1E3J2_9ZZZZ</name>
<dbReference type="InterPro" id="IPR050297">
    <property type="entry name" value="LipidA_mod_glycosyltrf_83"/>
</dbReference>
<comment type="subcellular location">
    <subcellularLocation>
        <location evidence="1">Cell membrane</location>
        <topology evidence="1">Multi-pass membrane protein</topology>
    </subcellularLocation>
</comment>
<evidence type="ECO:0000256" key="3">
    <source>
        <dbReference type="ARBA" id="ARBA00022676"/>
    </source>
</evidence>
<dbReference type="Pfam" id="PF13231">
    <property type="entry name" value="PMT_2"/>
    <property type="match status" value="1"/>
</dbReference>
<feature type="domain" description="Glycosyltransferase RgtA/B/C/D-like" evidence="9">
    <location>
        <begin position="70"/>
        <end position="213"/>
    </location>
</feature>
<feature type="transmembrane region" description="Helical" evidence="8">
    <location>
        <begin position="117"/>
        <end position="150"/>
    </location>
</feature>
<keyword evidence="7 8" id="KW-0472">Membrane</keyword>
<feature type="transmembrane region" description="Helical" evidence="8">
    <location>
        <begin position="82"/>
        <end position="102"/>
    </location>
</feature>
<keyword evidence="3" id="KW-0328">Glycosyltransferase</keyword>
<gene>
    <name evidence="10" type="ORF">MNBD_UNCLBAC01-1301</name>
</gene>
<dbReference type="InterPro" id="IPR038731">
    <property type="entry name" value="RgtA/B/C-like"/>
</dbReference>
<evidence type="ECO:0000256" key="8">
    <source>
        <dbReference type="SAM" id="Phobius"/>
    </source>
</evidence>
<evidence type="ECO:0000256" key="7">
    <source>
        <dbReference type="ARBA" id="ARBA00023136"/>
    </source>
</evidence>
<feature type="transmembrane region" description="Helical" evidence="8">
    <location>
        <begin position="203"/>
        <end position="223"/>
    </location>
</feature>
<dbReference type="GO" id="GO:0005886">
    <property type="term" value="C:plasma membrane"/>
    <property type="evidence" value="ECO:0007669"/>
    <property type="project" value="UniProtKB-SubCell"/>
</dbReference>
<evidence type="ECO:0000313" key="10">
    <source>
        <dbReference type="EMBL" id="VAX36797.1"/>
    </source>
</evidence>
<proteinExistence type="predicted"/>
<dbReference type="GO" id="GO:0016763">
    <property type="term" value="F:pentosyltransferase activity"/>
    <property type="evidence" value="ECO:0007669"/>
    <property type="project" value="TreeGrafter"/>
</dbReference>
<keyword evidence="5 8" id="KW-0812">Transmembrane</keyword>
<evidence type="ECO:0000259" key="9">
    <source>
        <dbReference type="Pfam" id="PF13231"/>
    </source>
</evidence>
<keyword evidence="2" id="KW-1003">Cell membrane</keyword>
<feature type="transmembrane region" description="Helical" evidence="8">
    <location>
        <begin position="309"/>
        <end position="328"/>
    </location>
</feature>
<evidence type="ECO:0000256" key="1">
    <source>
        <dbReference type="ARBA" id="ARBA00004651"/>
    </source>
</evidence>
<sequence length="495" mass="57439">MHKIKPFIFPSLLFLLSFILRLLLISKGPFNIDCLGLAIISQKTLETYQLQYFFGFGYPLTVLLGSACILFLKLFSINDPIIALNFMSVLFSSLCIPVFYLITKKLFDSPTALFSSILFSVCPFFLGISVYGMSHAPSLFFLLIGIFFLLKYKENLKTKYFFLSSISIGLVGAARLQDLCLILIPVLFLFLQKNFSKKNVINLLWFGIIIFLTTTLFHIPFFLENSREAYLKQLDLYQKTSFASNISPQIFITNIKIIAATLSPIGLLMSILGLFYTYKKSPQTTLILILWIVIPLLLYSRLQTTAPRFFVIILPPLLMSTGFLLNKFMQLNKIFRFISLSVYLILILTTFGNIYPRLAFRHKYALLPNYVKWVEKNTEHNARIITGDDHGFFTYYTQRQILKRPLRSTHFTKKELQEVKLRFNHLLNNNIPIYITFIGLYDYDPNQEFSEFMKENYKLEIIGEALYEGWHSGSLTKRIFYNPLVKITHLTQPEI</sequence>
<feature type="transmembrane region" description="Helical" evidence="8">
    <location>
        <begin position="257"/>
        <end position="278"/>
    </location>
</feature>
<evidence type="ECO:0000256" key="2">
    <source>
        <dbReference type="ARBA" id="ARBA00022475"/>
    </source>
</evidence>
<reference evidence="10" key="1">
    <citation type="submission" date="2018-06" db="EMBL/GenBank/DDBJ databases">
        <authorList>
            <person name="Zhirakovskaya E."/>
        </authorList>
    </citation>
    <scope>NUCLEOTIDE SEQUENCE</scope>
</reference>
<evidence type="ECO:0000256" key="6">
    <source>
        <dbReference type="ARBA" id="ARBA00022989"/>
    </source>
</evidence>
<feature type="transmembrane region" description="Helical" evidence="8">
    <location>
        <begin position="334"/>
        <end position="355"/>
    </location>
</feature>
<keyword evidence="4" id="KW-0808">Transferase</keyword>
<keyword evidence="6 8" id="KW-1133">Transmembrane helix</keyword>
<dbReference type="AlphaFoldDB" id="A0A3B1E3J2"/>
<feature type="transmembrane region" description="Helical" evidence="8">
    <location>
        <begin position="284"/>
        <end position="302"/>
    </location>
</feature>